<reference evidence="2 3" key="1">
    <citation type="journal article" date="2008" name="BMC Genomics">
        <title>Complete genome of Phenylobacterium zucineum - a novel facultative intracellular bacterium isolated from human erythroleukemia cell line K562.</title>
        <authorList>
            <person name="Luo Y."/>
            <person name="Xu X."/>
            <person name="Ding Z."/>
            <person name="Liu Z."/>
            <person name="Zhang B."/>
            <person name="Yan Z."/>
            <person name="Sun J."/>
            <person name="Hu S."/>
            <person name="Hu X."/>
        </authorList>
    </citation>
    <scope>NUCLEOTIDE SEQUENCE [LARGE SCALE GENOMIC DNA]</scope>
    <source>
        <strain evidence="2 3">HLK1</strain>
    </source>
</reference>
<dbReference type="Pfam" id="PF13432">
    <property type="entry name" value="TPR_16"/>
    <property type="match status" value="1"/>
</dbReference>
<dbReference type="InterPro" id="IPR029787">
    <property type="entry name" value="Nucleotide_cyclase"/>
</dbReference>
<dbReference type="InterPro" id="IPR050697">
    <property type="entry name" value="Adenylyl/Guanylyl_Cyclase_3/4"/>
</dbReference>
<evidence type="ECO:0000313" key="3">
    <source>
        <dbReference type="Proteomes" id="UP000001868"/>
    </source>
</evidence>
<organism evidence="2 3">
    <name type="scientific">Phenylobacterium zucineum (strain HLK1)</name>
    <dbReference type="NCBI Taxonomy" id="450851"/>
    <lineage>
        <taxon>Bacteria</taxon>
        <taxon>Pseudomonadati</taxon>
        <taxon>Pseudomonadota</taxon>
        <taxon>Alphaproteobacteria</taxon>
        <taxon>Caulobacterales</taxon>
        <taxon>Caulobacteraceae</taxon>
        <taxon>Phenylobacterium</taxon>
    </lineage>
</organism>
<evidence type="ECO:0000259" key="1">
    <source>
        <dbReference type="PROSITE" id="PS50125"/>
    </source>
</evidence>
<dbReference type="Pfam" id="PF00211">
    <property type="entry name" value="Guanylate_cyc"/>
    <property type="match status" value="1"/>
</dbReference>
<evidence type="ECO:0000313" key="2">
    <source>
        <dbReference type="EMBL" id="ACG77126.1"/>
    </source>
</evidence>
<dbReference type="CDD" id="cd07302">
    <property type="entry name" value="CHD"/>
    <property type="match status" value="1"/>
</dbReference>
<dbReference type="InterPro" id="IPR001054">
    <property type="entry name" value="A/G_cyclase"/>
</dbReference>
<dbReference type="GO" id="GO:0004016">
    <property type="term" value="F:adenylate cyclase activity"/>
    <property type="evidence" value="ECO:0007669"/>
    <property type="project" value="UniProtKB-ARBA"/>
</dbReference>
<dbReference type="STRING" id="450851.PHZ_c0712"/>
<dbReference type="eggNOG" id="COG2114">
    <property type="taxonomic scope" value="Bacteria"/>
</dbReference>
<keyword evidence="3" id="KW-1185">Reference proteome</keyword>
<feature type="domain" description="Guanylate cyclase" evidence="1">
    <location>
        <begin position="16"/>
        <end position="129"/>
    </location>
</feature>
<dbReference type="EMBL" id="CP000747">
    <property type="protein sequence ID" value="ACG77126.1"/>
    <property type="molecule type" value="Genomic_DNA"/>
</dbReference>
<dbReference type="SUPFAM" id="SSF55073">
    <property type="entry name" value="Nucleotide cyclase"/>
    <property type="match status" value="1"/>
</dbReference>
<dbReference type="HOGENOM" id="CLU_019981_0_0_5"/>
<dbReference type="PROSITE" id="PS50125">
    <property type="entry name" value="GUANYLATE_CYCLASE_2"/>
    <property type="match status" value="1"/>
</dbReference>
<proteinExistence type="predicted"/>
<dbReference type="AlphaFoldDB" id="B4RFP5"/>
<name>B4RFP5_PHEZH</name>
<dbReference type="SUPFAM" id="SSF48452">
    <property type="entry name" value="TPR-like"/>
    <property type="match status" value="1"/>
</dbReference>
<dbReference type="Gene3D" id="3.40.50.10070">
    <property type="entry name" value="TolB, N-terminal domain"/>
    <property type="match status" value="1"/>
</dbReference>
<protein>
    <submittedName>
        <fullName evidence="2">Adenylate cyclase</fullName>
    </submittedName>
</protein>
<dbReference type="InterPro" id="IPR011990">
    <property type="entry name" value="TPR-like_helical_dom_sf"/>
</dbReference>
<dbReference type="Gene3D" id="1.25.40.10">
    <property type="entry name" value="Tetratricopeptide repeat domain"/>
    <property type="match status" value="1"/>
</dbReference>
<dbReference type="eggNOG" id="COG5616">
    <property type="taxonomic scope" value="Bacteria"/>
</dbReference>
<dbReference type="PANTHER" id="PTHR43081:SF19">
    <property type="entry name" value="PH-SENSITIVE ADENYLATE CYCLASE RV1264"/>
    <property type="match status" value="1"/>
</dbReference>
<dbReference type="GO" id="GO:0035556">
    <property type="term" value="P:intracellular signal transduction"/>
    <property type="evidence" value="ECO:0007669"/>
    <property type="project" value="InterPro"/>
</dbReference>
<dbReference type="GO" id="GO:0006171">
    <property type="term" value="P:cAMP biosynthetic process"/>
    <property type="evidence" value="ECO:0007669"/>
    <property type="project" value="TreeGrafter"/>
</dbReference>
<dbReference type="PANTHER" id="PTHR43081">
    <property type="entry name" value="ADENYLATE CYCLASE, TERMINAL-DIFFERENTIATION SPECIFIC-RELATED"/>
    <property type="match status" value="1"/>
</dbReference>
<dbReference type="Gene3D" id="3.30.70.1230">
    <property type="entry name" value="Nucleotide cyclase"/>
    <property type="match status" value="1"/>
</dbReference>
<dbReference type="Proteomes" id="UP000001868">
    <property type="component" value="Chromosome"/>
</dbReference>
<sequence>MRHASRSRKVERRLMAILAADAVGYSRLVSLDEEGTLARFADRLAGVMRPTIQSHGGRIIKTTGDGLLSVFPSVVSAVQCALALQGALAEGEAGAAEPLAFRIGLHAADVVIDGEDVFGDGVNVAARLEALAEPGGICASARVQEDAQGRLPAHFVDLGLQKLKNIPRPVRAYRVRPGLGAEPPQSLPLPSKPSIVVLPFENRGGDPAQEYLADAITEDIITALSRWRWFFVIGRNTSFAYKGRTVQAAQVGHDLGVRYILQGAVRRLNDRLRLTAELVDAATAANLWTERFDGEVSDVLALQDRMTEQLVGALEPAMLHTEGARAGRKDLADFDALDCFQRGMWHLNKVTEEGCRTALDLFGQAVARDPELALGHVGLARARYGLAVYGWSPDPKAELQAARAAAAEAIRLDPRDAYGHFAASGAALYLHRHREALDEAKTTIALNPNFALGHFRLGQVLLYAGRPQEAIGPLERSLRHSPYDPQLGSMLSVLALAHFHAGAYAEAARHAEEAAERLAPRARAIQAASLVRMGWLDQARAVFPPALQTFEQGWKGRLAPYARAADREDLVSALRLAGVGEDVLSAVG</sequence>
<dbReference type="KEGG" id="pzu:PHZ_c0712"/>
<gene>
    <name evidence="2" type="ordered locus">PHZ_c0712</name>
</gene>
<dbReference type="eggNOG" id="COG0457">
    <property type="taxonomic scope" value="Bacteria"/>
</dbReference>
<dbReference type="SMART" id="SM00044">
    <property type="entry name" value="CYCc"/>
    <property type="match status" value="1"/>
</dbReference>
<accession>B4RFP5</accession>